<evidence type="ECO:0000256" key="1">
    <source>
        <dbReference type="SAM" id="MobiDB-lite"/>
    </source>
</evidence>
<protein>
    <submittedName>
        <fullName evidence="2">Uncharacterized protein</fullName>
    </submittedName>
</protein>
<evidence type="ECO:0000313" key="2">
    <source>
        <dbReference type="EMBL" id="KAK7491225.1"/>
    </source>
</evidence>
<evidence type="ECO:0000313" key="3">
    <source>
        <dbReference type="Proteomes" id="UP001519460"/>
    </source>
</evidence>
<dbReference type="Proteomes" id="UP001519460">
    <property type="component" value="Unassembled WGS sequence"/>
</dbReference>
<keyword evidence="3" id="KW-1185">Reference proteome</keyword>
<reference evidence="2 3" key="1">
    <citation type="journal article" date="2023" name="Sci. Data">
        <title>Genome assembly of the Korean intertidal mud-creeper Batillaria attramentaria.</title>
        <authorList>
            <person name="Patra A.K."/>
            <person name="Ho P.T."/>
            <person name="Jun S."/>
            <person name="Lee S.J."/>
            <person name="Kim Y."/>
            <person name="Won Y.J."/>
        </authorList>
    </citation>
    <scope>NUCLEOTIDE SEQUENCE [LARGE SCALE GENOMIC DNA]</scope>
    <source>
        <strain evidence="2">Wonlab-2016</strain>
    </source>
</reference>
<gene>
    <name evidence="2" type="ORF">BaRGS_00017496</name>
</gene>
<dbReference type="EMBL" id="JACVVK020000117">
    <property type="protein sequence ID" value="KAK7491225.1"/>
    <property type="molecule type" value="Genomic_DNA"/>
</dbReference>
<proteinExistence type="predicted"/>
<feature type="non-terminal residue" evidence="2">
    <location>
        <position position="59"/>
    </location>
</feature>
<feature type="compositionally biased region" description="Basic and acidic residues" evidence="1">
    <location>
        <begin position="20"/>
        <end position="35"/>
    </location>
</feature>
<feature type="region of interest" description="Disordered" evidence="1">
    <location>
        <begin position="1"/>
        <end position="44"/>
    </location>
</feature>
<accession>A0ABD0KVM9</accession>
<comment type="caution">
    <text evidence="2">The sequence shown here is derived from an EMBL/GenBank/DDBJ whole genome shotgun (WGS) entry which is preliminary data.</text>
</comment>
<dbReference type="AlphaFoldDB" id="A0ABD0KVM9"/>
<name>A0ABD0KVM9_9CAEN</name>
<organism evidence="2 3">
    <name type="scientific">Batillaria attramentaria</name>
    <dbReference type="NCBI Taxonomy" id="370345"/>
    <lineage>
        <taxon>Eukaryota</taxon>
        <taxon>Metazoa</taxon>
        <taxon>Spiralia</taxon>
        <taxon>Lophotrochozoa</taxon>
        <taxon>Mollusca</taxon>
        <taxon>Gastropoda</taxon>
        <taxon>Caenogastropoda</taxon>
        <taxon>Sorbeoconcha</taxon>
        <taxon>Cerithioidea</taxon>
        <taxon>Batillariidae</taxon>
        <taxon>Batillaria</taxon>
    </lineage>
</organism>
<sequence length="59" mass="6639">MNPQWISRWKRSNGPTCVHNDPRSNGRTPELKSESRGGQSFGHSAPSLWAAVHWVPVML</sequence>